<dbReference type="GO" id="GO:0005737">
    <property type="term" value="C:cytoplasm"/>
    <property type="evidence" value="ECO:0007669"/>
    <property type="project" value="UniProtKB-SubCell"/>
</dbReference>
<evidence type="ECO:0000313" key="22">
    <source>
        <dbReference type="EMBL" id="CAF4402395.1"/>
    </source>
</evidence>
<dbReference type="PANTHER" id="PTHR13931">
    <property type="entry name" value="UBIQUITINATION FACTOR E4"/>
    <property type="match status" value="1"/>
</dbReference>
<evidence type="ECO:0000256" key="12">
    <source>
        <dbReference type="ARBA" id="ARBA00023242"/>
    </source>
</evidence>
<dbReference type="EMBL" id="CAJNYV010001828">
    <property type="protein sequence ID" value="CAF3438948.1"/>
    <property type="molecule type" value="Genomic_DNA"/>
</dbReference>
<dbReference type="GO" id="GO:0006511">
    <property type="term" value="P:ubiquitin-dependent protein catabolic process"/>
    <property type="evidence" value="ECO:0007669"/>
    <property type="project" value="InterPro"/>
</dbReference>
<evidence type="ECO:0000256" key="5">
    <source>
        <dbReference type="ARBA" id="ARBA00007434"/>
    </source>
</evidence>
<dbReference type="Proteomes" id="UP000663862">
    <property type="component" value="Unassembled WGS sequence"/>
</dbReference>
<dbReference type="EMBL" id="CAJOBS010001174">
    <property type="protein sequence ID" value="CAF4697774.1"/>
    <property type="molecule type" value="Genomic_DNA"/>
</dbReference>
<keyword evidence="26" id="KW-1185">Reference proteome</keyword>
<keyword evidence="17" id="KW-0812">Transmembrane</keyword>
<evidence type="ECO:0000256" key="14">
    <source>
        <dbReference type="ARBA" id="ARBA00072779"/>
    </source>
</evidence>
<dbReference type="EC" id="2.3.2.27" evidence="6"/>
<accession>A0A820UG44</accession>
<dbReference type="Proteomes" id="UP000663838">
    <property type="component" value="Unassembled WGS sequence"/>
</dbReference>
<dbReference type="AlphaFoldDB" id="A0A820UG44"/>
<evidence type="ECO:0000256" key="7">
    <source>
        <dbReference type="ARBA" id="ARBA00022490"/>
    </source>
</evidence>
<dbReference type="SMART" id="SM00504">
    <property type="entry name" value="Ubox"/>
    <property type="match status" value="1"/>
</dbReference>
<dbReference type="GO" id="GO:0034450">
    <property type="term" value="F:ubiquitin-ubiquitin ligase activity"/>
    <property type="evidence" value="ECO:0007669"/>
    <property type="project" value="InterPro"/>
</dbReference>
<evidence type="ECO:0000259" key="18">
    <source>
        <dbReference type="PROSITE" id="PS51698"/>
    </source>
</evidence>
<evidence type="ECO:0000256" key="2">
    <source>
        <dbReference type="ARBA" id="ARBA00004123"/>
    </source>
</evidence>
<dbReference type="InterPro" id="IPR019474">
    <property type="entry name" value="Ub_conjug_fac_E4_core"/>
</dbReference>
<comment type="caution">
    <text evidence="23">The sequence shown here is derived from an EMBL/GenBank/DDBJ whole genome shotgun (WGS) entry which is preliminary data.</text>
</comment>
<keyword evidence="17" id="KW-1133">Transmembrane helix</keyword>
<dbReference type="SUPFAM" id="SSF57850">
    <property type="entry name" value="RING/U-box"/>
    <property type="match status" value="1"/>
</dbReference>
<dbReference type="GO" id="GO:0036503">
    <property type="term" value="P:ERAD pathway"/>
    <property type="evidence" value="ECO:0007669"/>
    <property type="project" value="InterPro"/>
</dbReference>
<evidence type="ECO:0000313" key="23">
    <source>
        <dbReference type="EMBL" id="CAF4483073.1"/>
    </source>
</evidence>
<evidence type="ECO:0000313" key="20">
    <source>
        <dbReference type="EMBL" id="CAF3438948.1"/>
    </source>
</evidence>
<keyword evidence="17" id="KW-0472">Membrane</keyword>
<evidence type="ECO:0000256" key="16">
    <source>
        <dbReference type="ARBA" id="ARBA00083610"/>
    </source>
</evidence>
<reference evidence="23" key="1">
    <citation type="submission" date="2021-02" db="EMBL/GenBank/DDBJ databases">
        <authorList>
            <person name="Nowell W R."/>
        </authorList>
    </citation>
    <scope>NUCLEOTIDE SEQUENCE</scope>
</reference>
<evidence type="ECO:0000256" key="6">
    <source>
        <dbReference type="ARBA" id="ARBA00012483"/>
    </source>
</evidence>
<keyword evidence="7" id="KW-0963">Cytoplasm</keyword>
<evidence type="ECO:0000256" key="4">
    <source>
        <dbReference type="ARBA" id="ARBA00004906"/>
    </source>
</evidence>
<keyword evidence="12" id="KW-0539">Nucleus</keyword>
<evidence type="ECO:0000313" key="25">
    <source>
        <dbReference type="Proteomes" id="UP000663851"/>
    </source>
</evidence>
<sequence>MHACPLHFSDFVAHCLLLLFVVVLLSIVIIIDESTLIALKRAKQCASIALQDENLIETSLEFYGKVSQLLLRYVGIRPAELKATFSSEAPWIWRLLPDYYIDDIWDFLMSAAMMVPQTLSKRNIDDILTLMLVVICAPRHYIQNPHLIAKAVEVIHWLCARSEHTLLRRATEYLFNHELAQDSLVRALTKLYADVETTGAATEFYDKFNIRYHISIIFKYAWQKPSFRHSFLTTARDEKEFIRFLNMAINDVTYLLDESLQLLKKIHDIETDIDNKDEWEATPMETRMTKTQQLSQYESQCCTYLPLGMETLNMLEYLSANEPGPFCSSELIDRLAAVLDFNLHELSGPNSRLLKVKEPSKCCFDPKRLLEKIVELYCNLAPDERFAEAITRDERSYRPTLFKSAIERIQNRHITTSSRLEVLYNLSQIAERIAEEKSKEEMDLSDAPDEFRDPLMCTVMTDPVILPSGVIMDRSVIIKHLLNSSTDPFNRLPLTIEQLIPAAQLKEQIDNWIHDKKSRTV</sequence>
<protein>
    <recommendedName>
        <fullName evidence="14">Ubiquitin conjugation factor E4 B</fullName>
        <ecNumber evidence="6">2.3.2.27</ecNumber>
    </recommendedName>
    <alternativeName>
        <fullName evidence="16">RING-type E3 ubiquitin transferase E4 B</fullName>
    </alternativeName>
    <alternativeName>
        <fullName evidence="15">Ubiquitin fusion degradation protein 2</fullName>
    </alternativeName>
</protein>
<dbReference type="InterPro" id="IPR013083">
    <property type="entry name" value="Znf_RING/FYVE/PHD"/>
</dbReference>
<proteinExistence type="inferred from homology"/>
<dbReference type="InterPro" id="IPR003613">
    <property type="entry name" value="Ubox_domain"/>
</dbReference>
<dbReference type="UniPathway" id="UPA00143"/>
<evidence type="ECO:0000256" key="11">
    <source>
        <dbReference type="ARBA" id="ARBA00022990"/>
    </source>
</evidence>
<dbReference type="EMBL" id="CAJNXB010002330">
    <property type="protein sequence ID" value="CAF3235294.1"/>
    <property type="molecule type" value="Genomic_DNA"/>
</dbReference>
<dbReference type="Pfam" id="PF10408">
    <property type="entry name" value="Ufd2P_core"/>
    <property type="match status" value="1"/>
</dbReference>
<evidence type="ECO:0000313" key="21">
    <source>
        <dbReference type="EMBL" id="CAF4402287.1"/>
    </source>
</evidence>
<dbReference type="EMBL" id="CAJOBQ010000685">
    <property type="protein sequence ID" value="CAF4402287.1"/>
    <property type="molecule type" value="Genomic_DNA"/>
</dbReference>
<gene>
    <name evidence="23" type="ORF">HFQ381_LOCUS26433</name>
    <name evidence="20" type="ORF">KIK155_LOCUS11468</name>
    <name evidence="19" type="ORF">TIS948_LOCUS14325</name>
    <name evidence="24" type="ORF">TOA249_LOCUS16856</name>
    <name evidence="21" type="ORF">TSG867_LOCUS13085</name>
    <name evidence="22" type="ORF">UJA718_LOCUS19212</name>
</gene>
<comment type="subcellular location">
    <subcellularLocation>
        <location evidence="3">Cytoplasm</location>
    </subcellularLocation>
    <subcellularLocation>
        <location evidence="2">Nucleus</location>
    </subcellularLocation>
</comment>
<comment type="function">
    <text evidence="13">Ubiquitin-protein ligase that probably functions as an E3 ligase in conjunction with specific E1 and E2 ligases. May also function as an E4 ligase mediating the assembly of polyubiquitin chains on substrates ubiquitinated by another E3 ubiquitin ligase. May regulate myosin assembly in striated muscles together with STUB1 and VCP/p97 by targeting myosin chaperone UNC45B for proteasomal degradation.</text>
</comment>
<evidence type="ECO:0000313" key="19">
    <source>
        <dbReference type="EMBL" id="CAF3235294.1"/>
    </source>
</evidence>
<comment type="pathway">
    <text evidence="4">Protein modification; protein ubiquitination.</text>
</comment>
<evidence type="ECO:0000256" key="13">
    <source>
        <dbReference type="ARBA" id="ARBA00056267"/>
    </source>
</evidence>
<comment type="catalytic activity">
    <reaction evidence="1">
        <text>S-ubiquitinyl-[E2 ubiquitin-conjugating enzyme]-L-cysteine + [acceptor protein]-L-lysine = [E2 ubiquitin-conjugating enzyme]-L-cysteine + N(6)-ubiquitinyl-[acceptor protein]-L-lysine.</text>
        <dbReference type="EC" id="2.3.2.27"/>
    </reaction>
</comment>
<comment type="similarity">
    <text evidence="5">Belongs to the ubiquitin conjugation factor E4 family.</text>
</comment>
<dbReference type="Proteomes" id="UP000663825">
    <property type="component" value="Unassembled WGS sequence"/>
</dbReference>
<dbReference type="Proteomes" id="UP000663851">
    <property type="component" value="Unassembled WGS sequence"/>
</dbReference>
<dbReference type="Proteomes" id="UP000663865">
    <property type="component" value="Unassembled WGS sequence"/>
</dbReference>
<keyword evidence="10" id="KW-0833">Ubl conjugation pathway</keyword>
<feature type="transmembrane region" description="Helical" evidence="17">
    <location>
        <begin position="12"/>
        <end position="31"/>
    </location>
</feature>
<evidence type="ECO:0000313" key="24">
    <source>
        <dbReference type="EMBL" id="CAF4697774.1"/>
    </source>
</evidence>
<evidence type="ECO:0000256" key="1">
    <source>
        <dbReference type="ARBA" id="ARBA00000900"/>
    </source>
</evidence>
<dbReference type="GO" id="GO:0000151">
    <property type="term" value="C:ubiquitin ligase complex"/>
    <property type="evidence" value="ECO:0007669"/>
    <property type="project" value="InterPro"/>
</dbReference>
<evidence type="ECO:0000256" key="9">
    <source>
        <dbReference type="ARBA" id="ARBA00022679"/>
    </source>
</evidence>
<dbReference type="InterPro" id="IPR045132">
    <property type="entry name" value="UBE4"/>
</dbReference>
<dbReference type="PROSITE" id="PS51698">
    <property type="entry name" value="U_BOX"/>
    <property type="match status" value="1"/>
</dbReference>
<dbReference type="EMBL" id="CAJOBP010003378">
    <property type="protein sequence ID" value="CAF4402395.1"/>
    <property type="molecule type" value="Genomic_DNA"/>
</dbReference>
<evidence type="ECO:0000256" key="10">
    <source>
        <dbReference type="ARBA" id="ARBA00022786"/>
    </source>
</evidence>
<dbReference type="CDD" id="cd16658">
    <property type="entry name" value="RING-Ubox_UBE4B"/>
    <property type="match status" value="1"/>
</dbReference>
<keyword evidence="9" id="KW-0808">Transferase</keyword>
<evidence type="ECO:0000256" key="8">
    <source>
        <dbReference type="ARBA" id="ARBA00022553"/>
    </source>
</evidence>
<dbReference type="Gene3D" id="3.30.40.10">
    <property type="entry name" value="Zinc/RING finger domain, C3HC4 (zinc finger)"/>
    <property type="match status" value="1"/>
</dbReference>
<evidence type="ECO:0000256" key="3">
    <source>
        <dbReference type="ARBA" id="ARBA00004496"/>
    </source>
</evidence>
<dbReference type="PANTHER" id="PTHR13931:SF2">
    <property type="entry name" value="UBIQUITIN CONJUGATION FACTOR E4 B"/>
    <property type="match status" value="1"/>
</dbReference>
<organism evidence="23 25">
    <name type="scientific">Rotaria socialis</name>
    <dbReference type="NCBI Taxonomy" id="392032"/>
    <lineage>
        <taxon>Eukaryota</taxon>
        <taxon>Metazoa</taxon>
        <taxon>Spiralia</taxon>
        <taxon>Gnathifera</taxon>
        <taxon>Rotifera</taxon>
        <taxon>Eurotatoria</taxon>
        <taxon>Bdelloidea</taxon>
        <taxon>Philodinida</taxon>
        <taxon>Philodinidae</taxon>
        <taxon>Rotaria</taxon>
    </lineage>
</organism>
<dbReference type="FunFam" id="3.30.40.10:FF:000060">
    <property type="entry name" value="ubiquitin conjugation factor E4 B"/>
    <property type="match status" value="1"/>
</dbReference>
<dbReference type="GO" id="GO:0005634">
    <property type="term" value="C:nucleus"/>
    <property type="evidence" value="ECO:0007669"/>
    <property type="project" value="UniProtKB-SubCell"/>
</dbReference>
<name>A0A820UG44_9BILA</name>
<dbReference type="EMBL" id="CAJOBO010003167">
    <property type="protein sequence ID" value="CAF4483073.1"/>
    <property type="molecule type" value="Genomic_DNA"/>
</dbReference>
<evidence type="ECO:0000256" key="17">
    <source>
        <dbReference type="SAM" id="Phobius"/>
    </source>
</evidence>
<dbReference type="Proteomes" id="UP000663873">
    <property type="component" value="Unassembled WGS sequence"/>
</dbReference>
<dbReference type="GO" id="GO:0000209">
    <property type="term" value="P:protein polyubiquitination"/>
    <property type="evidence" value="ECO:0007669"/>
    <property type="project" value="TreeGrafter"/>
</dbReference>
<keyword evidence="11" id="KW-0007">Acetylation</keyword>
<keyword evidence="8" id="KW-0597">Phosphoprotein</keyword>
<evidence type="ECO:0000313" key="26">
    <source>
        <dbReference type="Proteomes" id="UP000663873"/>
    </source>
</evidence>
<dbReference type="Pfam" id="PF04564">
    <property type="entry name" value="U-box"/>
    <property type="match status" value="1"/>
</dbReference>
<feature type="domain" description="U-box" evidence="18">
    <location>
        <begin position="446"/>
        <end position="519"/>
    </location>
</feature>
<evidence type="ECO:0000256" key="15">
    <source>
        <dbReference type="ARBA" id="ARBA00081821"/>
    </source>
</evidence>
<dbReference type="OrthoDB" id="20295at2759"/>